<reference evidence="1 2" key="1">
    <citation type="journal article" date="2017" name="PLoS Biol.">
        <title>The sea cucumber genome provides insights into morphological evolution and visceral regeneration.</title>
        <authorList>
            <person name="Zhang X."/>
            <person name="Sun L."/>
            <person name="Yuan J."/>
            <person name="Sun Y."/>
            <person name="Gao Y."/>
            <person name="Zhang L."/>
            <person name="Li S."/>
            <person name="Dai H."/>
            <person name="Hamel J.F."/>
            <person name="Liu C."/>
            <person name="Yu Y."/>
            <person name="Liu S."/>
            <person name="Lin W."/>
            <person name="Guo K."/>
            <person name="Jin S."/>
            <person name="Xu P."/>
            <person name="Storey K.B."/>
            <person name="Huan P."/>
            <person name="Zhang T."/>
            <person name="Zhou Y."/>
            <person name="Zhang J."/>
            <person name="Lin C."/>
            <person name="Li X."/>
            <person name="Xing L."/>
            <person name="Huo D."/>
            <person name="Sun M."/>
            <person name="Wang L."/>
            <person name="Mercier A."/>
            <person name="Li F."/>
            <person name="Yang H."/>
            <person name="Xiang J."/>
        </authorList>
    </citation>
    <scope>NUCLEOTIDE SEQUENCE [LARGE SCALE GENOMIC DNA]</scope>
    <source>
        <strain evidence="1">Shaxun</strain>
        <tissue evidence="1">Muscle</tissue>
    </source>
</reference>
<proteinExistence type="predicted"/>
<keyword evidence="2" id="KW-1185">Reference proteome</keyword>
<name>A0A2G8JFK2_STIJA</name>
<gene>
    <name evidence="1" type="ORF">BSL78_28647</name>
</gene>
<comment type="caution">
    <text evidence="1">The sequence shown here is derived from an EMBL/GenBank/DDBJ whole genome shotgun (WGS) entry which is preliminary data.</text>
</comment>
<accession>A0A2G8JFK2</accession>
<dbReference type="AlphaFoldDB" id="A0A2G8JFK2"/>
<evidence type="ECO:0000313" key="2">
    <source>
        <dbReference type="Proteomes" id="UP000230750"/>
    </source>
</evidence>
<dbReference type="Proteomes" id="UP000230750">
    <property type="component" value="Unassembled WGS sequence"/>
</dbReference>
<sequence length="127" mass="14640">ELEHEQYHVGRIKLDSPNTFIILDKDKPITVEITGLRAKIKVQSVSTKRVSEGGHAKVQFVCLLHKVDENSWIDLDITVKQEEELNKIQFLSIKKVSKLMYIEDSFKKGKTELPGTDFEGKQEEKKE</sequence>
<feature type="non-terminal residue" evidence="1">
    <location>
        <position position="1"/>
    </location>
</feature>
<evidence type="ECO:0000313" key="1">
    <source>
        <dbReference type="EMBL" id="PIK34531.1"/>
    </source>
</evidence>
<organism evidence="1 2">
    <name type="scientific">Stichopus japonicus</name>
    <name type="common">Sea cucumber</name>
    <dbReference type="NCBI Taxonomy" id="307972"/>
    <lineage>
        <taxon>Eukaryota</taxon>
        <taxon>Metazoa</taxon>
        <taxon>Echinodermata</taxon>
        <taxon>Eleutherozoa</taxon>
        <taxon>Echinozoa</taxon>
        <taxon>Holothuroidea</taxon>
        <taxon>Aspidochirotacea</taxon>
        <taxon>Aspidochirotida</taxon>
        <taxon>Stichopodidae</taxon>
        <taxon>Apostichopus</taxon>
    </lineage>
</organism>
<dbReference type="EMBL" id="MRZV01002147">
    <property type="protein sequence ID" value="PIK34531.1"/>
    <property type="molecule type" value="Genomic_DNA"/>
</dbReference>
<protein>
    <submittedName>
        <fullName evidence="1">Uncharacterized protein</fullName>
    </submittedName>
</protein>